<dbReference type="InterPro" id="IPR000462">
    <property type="entry name" value="CDP-OH_P_trans"/>
</dbReference>
<dbReference type="InterPro" id="IPR043130">
    <property type="entry name" value="CDP-OH_PTrfase_TM_dom"/>
</dbReference>
<dbReference type="Gene3D" id="1.20.120.1760">
    <property type="match status" value="1"/>
</dbReference>
<dbReference type="InterPro" id="IPR048254">
    <property type="entry name" value="CDP_ALCOHOL_P_TRANSF_CS"/>
</dbReference>
<feature type="transmembrane region" description="Helical" evidence="2">
    <location>
        <begin position="125"/>
        <end position="145"/>
    </location>
</feature>
<proteinExistence type="predicted"/>
<evidence type="ECO:0000313" key="5">
    <source>
        <dbReference type="EMBL" id="CAB4927554.1"/>
    </source>
</evidence>
<dbReference type="EMBL" id="CAFABA010000240">
    <property type="protein sequence ID" value="CAB4836813.1"/>
    <property type="molecule type" value="Genomic_DNA"/>
</dbReference>
<evidence type="ECO:0000256" key="2">
    <source>
        <dbReference type="SAM" id="Phobius"/>
    </source>
</evidence>
<organism evidence="5">
    <name type="scientific">freshwater metagenome</name>
    <dbReference type="NCBI Taxonomy" id="449393"/>
    <lineage>
        <taxon>unclassified sequences</taxon>
        <taxon>metagenomes</taxon>
        <taxon>ecological metagenomes</taxon>
    </lineage>
</organism>
<gene>
    <name evidence="3" type="ORF">UFOPK2754_02299</name>
    <name evidence="4" type="ORF">UFOPK3139_03258</name>
    <name evidence="5" type="ORF">UFOPK3543_02459</name>
</gene>
<dbReference type="PROSITE" id="PS00379">
    <property type="entry name" value="CDP_ALCOHOL_P_TRANSF"/>
    <property type="match status" value="1"/>
</dbReference>
<dbReference type="EMBL" id="CAEZYR010000099">
    <property type="protein sequence ID" value="CAB4759297.1"/>
    <property type="molecule type" value="Genomic_DNA"/>
</dbReference>
<accession>A0A6J7IAI8</accession>
<name>A0A6J7IAI8_9ZZZZ</name>
<dbReference type="GO" id="GO:0016780">
    <property type="term" value="F:phosphotransferase activity, for other substituted phosphate groups"/>
    <property type="evidence" value="ECO:0007669"/>
    <property type="project" value="InterPro"/>
</dbReference>
<evidence type="ECO:0000313" key="3">
    <source>
        <dbReference type="EMBL" id="CAB4759297.1"/>
    </source>
</evidence>
<dbReference type="AlphaFoldDB" id="A0A6J7IAI8"/>
<feature type="transmembrane region" description="Helical" evidence="2">
    <location>
        <begin position="14"/>
        <end position="31"/>
    </location>
</feature>
<dbReference type="GO" id="GO:0008654">
    <property type="term" value="P:phospholipid biosynthetic process"/>
    <property type="evidence" value="ECO:0007669"/>
    <property type="project" value="InterPro"/>
</dbReference>
<feature type="transmembrane region" description="Helical" evidence="2">
    <location>
        <begin position="157"/>
        <end position="178"/>
    </location>
</feature>
<keyword evidence="2" id="KW-0812">Transmembrane</keyword>
<dbReference type="EMBL" id="CAFBMH010000122">
    <property type="protein sequence ID" value="CAB4927554.1"/>
    <property type="molecule type" value="Genomic_DNA"/>
</dbReference>
<evidence type="ECO:0000313" key="4">
    <source>
        <dbReference type="EMBL" id="CAB4836813.1"/>
    </source>
</evidence>
<feature type="transmembrane region" description="Helical" evidence="2">
    <location>
        <begin position="190"/>
        <end position="208"/>
    </location>
</feature>
<keyword evidence="2" id="KW-1133">Transmembrane helix</keyword>
<feature type="transmembrane region" description="Helical" evidence="2">
    <location>
        <begin position="37"/>
        <end position="52"/>
    </location>
</feature>
<evidence type="ECO:0000256" key="1">
    <source>
        <dbReference type="ARBA" id="ARBA00022679"/>
    </source>
</evidence>
<dbReference type="GO" id="GO:0016020">
    <property type="term" value="C:membrane"/>
    <property type="evidence" value="ECO:0007669"/>
    <property type="project" value="InterPro"/>
</dbReference>
<protein>
    <submittedName>
        <fullName evidence="5">Unannotated protein</fullName>
    </submittedName>
</protein>
<feature type="transmembrane region" description="Helical" evidence="2">
    <location>
        <begin position="73"/>
        <end position="91"/>
    </location>
</feature>
<dbReference type="Pfam" id="PF01066">
    <property type="entry name" value="CDP-OH_P_transf"/>
    <property type="match status" value="1"/>
</dbReference>
<feature type="transmembrane region" description="Helical" evidence="2">
    <location>
        <begin position="214"/>
        <end position="232"/>
    </location>
</feature>
<keyword evidence="2" id="KW-0472">Membrane</keyword>
<keyword evidence="1" id="KW-0808">Transferase</keyword>
<reference evidence="5" key="1">
    <citation type="submission" date="2020-05" db="EMBL/GenBank/DDBJ databases">
        <authorList>
            <person name="Chiriac C."/>
            <person name="Salcher M."/>
            <person name="Ghai R."/>
            <person name="Kavagutti S V."/>
        </authorList>
    </citation>
    <scope>NUCLEOTIDE SEQUENCE</scope>
</reference>
<sequence length="253" mass="28531">MLCRWPRSFHLKDVFTLVNLVSGVVAVHFVLFGEPRTAGFTVVVGYLFGDLLDGQVARMTGKSNRFGAELDSIVDHFVHVVVPGIIIYTVYRTAGHELLGLIALGTLVGTATIRHARLAAVKFDYPLCWCGLPRTISGFIAMSLALAKTVTDHLRGYYLPAFIAVMLLSVMNLVPIPYMTHRGKRAMQPWTKFLVGLFVVLPVVVFFIDRDRTFDVFLVFMLGYALTGWIPVRTEERAAFWVEYRRWSTELAR</sequence>
<feature type="transmembrane region" description="Helical" evidence="2">
    <location>
        <begin position="97"/>
        <end position="113"/>
    </location>
</feature>